<dbReference type="Proteomes" id="UP000534286">
    <property type="component" value="Unassembled WGS sequence"/>
</dbReference>
<evidence type="ECO:0000313" key="2">
    <source>
        <dbReference type="EMBL" id="MBB4937691.1"/>
    </source>
</evidence>
<keyword evidence="3" id="KW-1185">Reference proteome</keyword>
<evidence type="ECO:0000256" key="1">
    <source>
        <dbReference type="SAM" id="MobiDB-lite"/>
    </source>
</evidence>
<dbReference type="AlphaFoldDB" id="A0A7W7RUK8"/>
<accession>A0A7W7RUK8</accession>
<dbReference type="SUPFAM" id="SSF46689">
    <property type="entry name" value="Homeodomain-like"/>
    <property type="match status" value="1"/>
</dbReference>
<feature type="region of interest" description="Disordered" evidence="1">
    <location>
        <begin position="165"/>
        <end position="193"/>
    </location>
</feature>
<dbReference type="InterPro" id="IPR009057">
    <property type="entry name" value="Homeodomain-like_sf"/>
</dbReference>
<dbReference type="Pfam" id="PF13565">
    <property type="entry name" value="HTH_32"/>
    <property type="match status" value="1"/>
</dbReference>
<gene>
    <name evidence="2" type="ORF">FHR32_001996</name>
</gene>
<proteinExistence type="predicted"/>
<evidence type="ECO:0000313" key="3">
    <source>
        <dbReference type="Proteomes" id="UP000534286"/>
    </source>
</evidence>
<name>A0A7W7RUK8_9ACTN</name>
<reference evidence="2 3" key="1">
    <citation type="submission" date="2020-08" db="EMBL/GenBank/DDBJ databases">
        <title>Sequencing the genomes of 1000 actinobacteria strains.</title>
        <authorList>
            <person name="Klenk H.-P."/>
        </authorList>
    </citation>
    <scope>NUCLEOTIDE SEQUENCE [LARGE SCALE GENOMIC DNA]</scope>
    <source>
        <strain evidence="2 3">DSM 43023</strain>
    </source>
</reference>
<protein>
    <submittedName>
        <fullName evidence="2">Transposase</fullName>
    </submittedName>
</protein>
<sequence length="193" mass="21739">MPKFLRARPLQDEAEAKKVHQLARARHAPADWIERARIVTLSWDGLGVPAIAAEIGCHEKKVRRWLHRFNADGLDGLGDRPGVGRKRRITEEQRSAIIALARSAPPGRLVRDAAGELSAADEDKPAEWTLDTLTQAAQEAGIEVHRSQVRRILLAEGVRWRHTRSWVTSRDPEFAPKGRPSWSSTPPRRRAPR</sequence>
<organism evidence="2 3">
    <name type="scientific">Streptosporangium album</name>
    <dbReference type="NCBI Taxonomy" id="47479"/>
    <lineage>
        <taxon>Bacteria</taxon>
        <taxon>Bacillati</taxon>
        <taxon>Actinomycetota</taxon>
        <taxon>Actinomycetes</taxon>
        <taxon>Streptosporangiales</taxon>
        <taxon>Streptosporangiaceae</taxon>
        <taxon>Streptosporangium</taxon>
    </lineage>
</organism>
<comment type="caution">
    <text evidence="2">The sequence shown here is derived from an EMBL/GenBank/DDBJ whole genome shotgun (WGS) entry which is preliminary data.</text>
</comment>
<dbReference type="EMBL" id="JACHJU010000001">
    <property type="protein sequence ID" value="MBB4937691.1"/>
    <property type="molecule type" value="Genomic_DNA"/>
</dbReference>
<dbReference type="RefSeq" id="WP_184754032.1">
    <property type="nucleotide sequence ID" value="NZ_JACHJU010000001.1"/>
</dbReference>